<dbReference type="PROSITE" id="PS50109">
    <property type="entry name" value="HIS_KIN"/>
    <property type="match status" value="1"/>
</dbReference>
<dbReference type="Gene3D" id="3.30.565.10">
    <property type="entry name" value="Histidine kinase-like ATPase, C-terminal domain"/>
    <property type="match status" value="1"/>
</dbReference>
<sequence>MLSLIREHSEAFEFSQYHGLDGFLIYTESTPHKIWLNPKLRSVLGFENQNIDEFFDCSEIFEYENLDVLGAQTSKEDEKDANVYLRHKRGHQILMSFKSLTFNNSSDVFTLIAFKKLRVKSNLTNKLLKKLNRYEKLIEGTNLGAWQWNIQTGDTVFNEYWAEILGYKLKQLQPTSVDTWQQFAHPEDQEKCNALLEDHFSGKTEYYICEARMKHKNGRWIWVRDKGKVVSWTPDGKPEWMTGFHEDITEEKERLEIKKLFIDQAPTAIAMLDKDMRYIAASDRWMLDYNIQGRDIIGKSHYDIFPEIGEEWKKIHQECLHGVIHSREEDYFKREDGTETWLKWEVRPWYTNERAIGGITMHTEDITKIKIAEKENYEKQQLMETVFDSINVGIIACDKNGSLTLFNSTTKKWHGLPAKPIPQNELSSYYGLYHTDGKTQLKTEEIPLLKTLKYCAVENEEIIIKPKTAKEILVSVNGSQLLDEKGNVTGAVVAMHDITERITAENKLRISEETFRGSFEHSAIGIALLDPQGRWLEVNKRLCEIVGYSEKELKQLTFQEITHPDDLNDDIKLLEELVAGKREYYHMDKRYFHKNGDVVYINLAVSLVKNEENKPLYFVSQITDITKQKIAEQKLKKALAQLEGILEASTQVSIIGVDPDGIINEFNKGAENLLGYSKTEMIGNQTPVIIHLEKEMDARRKELKKKYGNSVEGFGLFKTLAEKSPHDTQYWTYRHKNGSLFPVQLTITSIRSEDEIVGYLGVATDITNLKAAEQEISNILKLTEDQNDRLKNFAHIVSHNLRSHSGNLGMLLDLYVEDHPEQKSNQIIEMLYRASGNLKETIDHLNEVTVINTTISEKATAINLHAEIKKAVESVNALVIDADLEVTNDVPSNLTVYGVPAYMESVLLNFTTNAIKYRSLDRQSRLKFSVKESKKYIRLIIEDNGLGIDLKKHRQKLFGMYKTFHNHKDSRGVGLFITKNQIEAMGGTVDVESEVNKGTSFIIKLKKYEKN</sequence>
<dbReference type="InterPro" id="IPR036890">
    <property type="entry name" value="HATPase_C_sf"/>
</dbReference>
<dbReference type="Gene3D" id="3.30.450.20">
    <property type="entry name" value="PAS domain"/>
    <property type="match status" value="5"/>
</dbReference>
<dbReference type="NCBIfam" id="TIGR00229">
    <property type="entry name" value="sensory_box"/>
    <property type="match status" value="5"/>
</dbReference>
<keyword evidence="5" id="KW-0418">Kinase</keyword>
<evidence type="ECO:0000256" key="5">
    <source>
        <dbReference type="ARBA" id="ARBA00022777"/>
    </source>
</evidence>
<dbReference type="InterPro" id="IPR003594">
    <property type="entry name" value="HATPase_dom"/>
</dbReference>
<dbReference type="PRINTS" id="PR00344">
    <property type="entry name" value="BCTRLSENSOR"/>
</dbReference>
<feature type="domain" description="PAS" evidence="7">
    <location>
        <begin position="638"/>
        <end position="685"/>
    </location>
</feature>
<dbReference type="SUPFAM" id="SSF55785">
    <property type="entry name" value="PYP-like sensor domain (PAS domain)"/>
    <property type="match status" value="5"/>
</dbReference>
<dbReference type="KEGG" id="grl:LPB144_02790"/>
<evidence type="ECO:0000259" key="7">
    <source>
        <dbReference type="PROSITE" id="PS50112"/>
    </source>
</evidence>
<evidence type="ECO:0000259" key="6">
    <source>
        <dbReference type="PROSITE" id="PS50109"/>
    </source>
</evidence>
<keyword evidence="3" id="KW-0597">Phosphoprotein</keyword>
<proteinExistence type="predicted"/>
<evidence type="ECO:0000313" key="9">
    <source>
        <dbReference type="EMBL" id="APG59399.1"/>
    </source>
</evidence>
<keyword evidence="10" id="KW-1185">Reference proteome</keyword>
<dbReference type="Pfam" id="PF13426">
    <property type="entry name" value="PAS_9"/>
    <property type="match status" value="2"/>
</dbReference>
<dbReference type="SMART" id="SM00091">
    <property type="entry name" value="PAS"/>
    <property type="match status" value="5"/>
</dbReference>
<dbReference type="Pfam" id="PF02518">
    <property type="entry name" value="HATPase_c"/>
    <property type="match status" value="1"/>
</dbReference>
<organism evidence="9 10">
    <name type="scientific">Christiangramia salexigens</name>
    <dbReference type="NCBI Taxonomy" id="1913577"/>
    <lineage>
        <taxon>Bacteria</taxon>
        <taxon>Pseudomonadati</taxon>
        <taxon>Bacteroidota</taxon>
        <taxon>Flavobacteriia</taxon>
        <taxon>Flavobacteriales</taxon>
        <taxon>Flavobacteriaceae</taxon>
        <taxon>Christiangramia</taxon>
    </lineage>
</organism>
<feature type="domain" description="PAC" evidence="8">
    <location>
        <begin position="325"/>
        <end position="378"/>
    </location>
</feature>
<dbReference type="EMBL" id="CP018153">
    <property type="protein sequence ID" value="APG59399.1"/>
    <property type="molecule type" value="Genomic_DNA"/>
</dbReference>
<dbReference type="SUPFAM" id="SSF55874">
    <property type="entry name" value="ATPase domain of HSP90 chaperone/DNA topoisomerase II/histidine kinase"/>
    <property type="match status" value="1"/>
</dbReference>
<dbReference type="SMART" id="SM00387">
    <property type="entry name" value="HATPase_c"/>
    <property type="match status" value="1"/>
</dbReference>
<dbReference type="InterPro" id="IPR005467">
    <property type="entry name" value="His_kinase_dom"/>
</dbReference>
<feature type="domain" description="PAC" evidence="8">
    <location>
        <begin position="726"/>
        <end position="778"/>
    </location>
</feature>
<dbReference type="STRING" id="1913577.LPB144_02790"/>
<feature type="domain" description="PAC" evidence="8">
    <location>
        <begin position="585"/>
        <end position="637"/>
    </location>
</feature>
<dbReference type="EC" id="2.7.13.3" evidence="2"/>
<dbReference type="InterPro" id="IPR000014">
    <property type="entry name" value="PAS"/>
</dbReference>
<name>A0A1L3J2Q3_9FLAO</name>
<evidence type="ECO:0000256" key="2">
    <source>
        <dbReference type="ARBA" id="ARBA00012438"/>
    </source>
</evidence>
<dbReference type="PROSITE" id="PS50112">
    <property type="entry name" value="PAS"/>
    <property type="match status" value="2"/>
</dbReference>
<evidence type="ECO:0000313" key="10">
    <source>
        <dbReference type="Proteomes" id="UP000182510"/>
    </source>
</evidence>
<dbReference type="InterPro" id="IPR000700">
    <property type="entry name" value="PAS-assoc_C"/>
</dbReference>
<dbReference type="InterPro" id="IPR035965">
    <property type="entry name" value="PAS-like_dom_sf"/>
</dbReference>
<evidence type="ECO:0000256" key="3">
    <source>
        <dbReference type="ARBA" id="ARBA00022553"/>
    </source>
</evidence>
<dbReference type="PROSITE" id="PS50113">
    <property type="entry name" value="PAC"/>
    <property type="match status" value="4"/>
</dbReference>
<evidence type="ECO:0000256" key="4">
    <source>
        <dbReference type="ARBA" id="ARBA00022679"/>
    </source>
</evidence>
<feature type="domain" description="PAS" evidence="7">
    <location>
        <begin position="511"/>
        <end position="581"/>
    </location>
</feature>
<gene>
    <name evidence="9" type="ORF">LPB144_02790</name>
</gene>
<dbReference type="SMART" id="SM00086">
    <property type="entry name" value="PAC"/>
    <property type="match status" value="4"/>
</dbReference>
<dbReference type="Proteomes" id="UP000182510">
    <property type="component" value="Chromosome"/>
</dbReference>
<dbReference type="InterPro" id="IPR013655">
    <property type="entry name" value="PAS_fold_3"/>
</dbReference>
<evidence type="ECO:0000259" key="8">
    <source>
        <dbReference type="PROSITE" id="PS50113"/>
    </source>
</evidence>
<dbReference type="AlphaFoldDB" id="A0A1L3J2Q3"/>
<reference evidence="9 10" key="1">
    <citation type="submission" date="2016-11" db="EMBL/GenBank/DDBJ databases">
        <title>Gramella sp. LPB0144 isolated from marine environment.</title>
        <authorList>
            <person name="Kim E."/>
            <person name="Yi H."/>
        </authorList>
    </citation>
    <scope>NUCLEOTIDE SEQUENCE [LARGE SCALE GENOMIC DNA]</scope>
    <source>
        <strain evidence="9 10">LPB0144</strain>
    </source>
</reference>
<dbReference type="Pfam" id="PF08448">
    <property type="entry name" value="PAS_4"/>
    <property type="match status" value="1"/>
</dbReference>
<dbReference type="CDD" id="cd00130">
    <property type="entry name" value="PAS"/>
    <property type="match status" value="4"/>
</dbReference>
<dbReference type="GO" id="GO:0004673">
    <property type="term" value="F:protein histidine kinase activity"/>
    <property type="evidence" value="ECO:0007669"/>
    <property type="project" value="UniProtKB-EC"/>
</dbReference>
<dbReference type="InterPro" id="IPR001610">
    <property type="entry name" value="PAC"/>
</dbReference>
<dbReference type="InterPro" id="IPR004358">
    <property type="entry name" value="Sig_transdc_His_kin-like_C"/>
</dbReference>
<evidence type="ECO:0000256" key="1">
    <source>
        <dbReference type="ARBA" id="ARBA00000085"/>
    </source>
</evidence>
<dbReference type="PANTHER" id="PTHR43304:SF1">
    <property type="entry name" value="PAC DOMAIN-CONTAINING PROTEIN"/>
    <property type="match status" value="1"/>
</dbReference>
<keyword evidence="4" id="KW-0808">Transferase</keyword>
<protein>
    <recommendedName>
        <fullName evidence="2">histidine kinase</fullName>
        <ecNumber evidence="2">2.7.13.3</ecNumber>
    </recommendedName>
</protein>
<dbReference type="InterPro" id="IPR052162">
    <property type="entry name" value="Sensor_kinase/Photoreceptor"/>
</dbReference>
<feature type="domain" description="Histidine kinase" evidence="6">
    <location>
        <begin position="796"/>
        <end position="1009"/>
    </location>
</feature>
<comment type="catalytic activity">
    <reaction evidence="1">
        <text>ATP + protein L-histidine = ADP + protein N-phospho-L-histidine.</text>
        <dbReference type="EC" id="2.7.13.3"/>
    </reaction>
</comment>
<dbReference type="InterPro" id="IPR013656">
    <property type="entry name" value="PAS_4"/>
</dbReference>
<accession>A0A1L3J2Q3</accession>
<dbReference type="Pfam" id="PF08447">
    <property type="entry name" value="PAS_3"/>
    <property type="match status" value="2"/>
</dbReference>
<dbReference type="PANTHER" id="PTHR43304">
    <property type="entry name" value="PHYTOCHROME-LIKE PROTEIN CPH1"/>
    <property type="match status" value="1"/>
</dbReference>
<feature type="domain" description="PAC" evidence="8">
    <location>
        <begin position="458"/>
        <end position="510"/>
    </location>
</feature>